<dbReference type="Proteomes" id="UP000051451">
    <property type="component" value="Unassembled WGS sequence"/>
</dbReference>
<dbReference type="NCBIfam" id="TIGR00078">
    <property type="entry name" value="nadC"/>
    <property type="match status" value="1"/>
</dbReference>
<dbReference type="EMBL" id="AZGB01000003">
    <property type="protein sequence ID" value="KRM07971.1"/>
    <property type="molecule type" value="Genomic_DNA"/>
</dbReference>
<dbReference type="GO" id="GO:0034213">
    <property type="term" value="P:quinolinate catabolic process"/>
    <property type="evidence" value="ECO:0007669"/>
    <property type="project" value="TreeGrafter"/>
</dbReference>
<dbReference type="PIRSF" id="PIRSF006250">
    <property type="entry name" value="NadC_ModD"/>
    <property type="match status" value="1"/>
</dbReference>
<dbReference type="Gene3D" id="3.90.1170.20">
    <property type="entry name" value="Quinolinate phosphoribosyl transferase, N-terminal domain"/>
    <property type="match status" value="1"/>
</dbReference>
<evidence type="ECO:0000313" key="14">
    <source>
        <dbReference type="Proteomes" id="UP000051451"/>
    </source>
</evidence>
<dbReference type="Pfam" id="PF02749">
    <property type="entry name" value="QRPTase_N"/>
    <property type="match status" value="1"/>
</dbReference>
<evidence type="ECO:0000256" key="2">
    <source>
        <dbReference type="ARBA" id="ARBA00004893"/>
    </source>
</evidence>
<reference evidence="13 14" key="1">
    <citation type="journal article" date="2015" name="Genome Announc.">
        <title>Expanding the biotechnology potential of lactobacilli through comparative genomics of 213 strains and associated genera.</title>
        <authorList>
            <person name="Sun Z."/>
            <person name="Harris H.M."/>
            <person name="McCann A."/>
            <person name="Guo C."/>
            <person name="Argimon S."/>
            <person name="Zhang W."/>
            <person name="Yang X."/>
            <person name="Jeffery I.B."/>
            <person name="Cooney J.C."/>
            <person name="Kagawa T.F."/>
            <person name="Liu W."/>
            <person name="Song Y."/>
            <person name="Salvetti E."/>
            <person name="Wrobel A."/>
            <person name="Rasinkangas P."/>
            <person name="Parkhill J."/>
            <person name="Rea M.C."/>
            <person name="O'Sullivan O."/>
            <person name="Ritari J."/>
            <person name="Douillard F.P."/>
            <person name="Paul Ross R."/>
            <person name="Yang R."/>
            <person name="Briner A.E."/>
            <person name="Felis G.E."/>
            <person name="de Vos W.M."/>
            <person name="Barrangou R."/>
            <person name="Klaenhammer T.R."/>
            <person name="Caufield P.W."/>
            <person name="Cui Y."/>
            <person name="Zhang H."/>
            <person name="O'Toole P.W."/>
        </authorList>
    </citation>
    <scope>NUCLEOTIDE SEQUENCE [LARGE SCALE GENOMIC DNA]</scope>
    <source>
        <strain evidence="13 14">DSM 18630</strain>
    </source>
</reference>
<proteinExistence type="inferred from homology"/>
<accession>A0A0R1VY35</accession>
<dbReference type="UniPathway" id="UPA00253">
    <property type="reaction ID" value="UER00331"/>
</dbReference>
<dbReference type="Pfam" id="PF01729">
    <property type="entry name" value="QRPTase_C"/>
    <property type="match status" value="1"/>
</dbReference>
<dbReference type="GO" id="GO:0004514">
    <property type="term" value="F:nicotinate-nucleotide diphosphorylase (carboxylating) activity"/>
    <property type="evidence" value="ECO:0007669"/>
    <property type="project" value="UniProtKB-EC"/>
</dbReference>
<dbReference type="GO" id="GO:0005737">
    <property type="term" value="C:cytoplasm"/>
    <property type="evidence" value="ECO:0007669"/>
    <property type="project" value="TreeGrafter"/>
</dbReference>
<evidence type="ECO:0000259" key="12">
    <source>
        <dbReference type="Pfam" id="PF02749"/>
    </source>
</evidence>
<keyword evidence="7 10" id="KW-0808">Transferase</keyword>
<dbReference type="InterPro" id="IPR022412">
    <property type="entry name" value="Quinolinate_PRibosylTrfase_N"/>
</dbReference>
<evidence type="ECO:0000256" key="7">
    <source>
        <dbReference type="ARBA" id="ARBA00022679"/>
    </source>
</evidence>
<organism evidence="13 14">
    <name type="scientific">Liquorilactobacillus ghanensis DSM 18630</name>
    <dbReference type="NCBI Taxonomy" id="1423750"/>
    <lineage>
        <taxon>Bacteria</taxon>
        <taxon>Bacillati</taxon>
        <taxon>Bacillota</taxon>
        <taxon>Bacilli</taxon>
        <taxon>Lactobacillales</taxon>
        <taxon>Lactobacillaceae</taxon>
        <taxon>Liquorilactobacillus</taxon>
    </lineage>
</organism>
<dbReference type="InterPro" id="IPR004393">
    <property type="entry name" value="NadC"/>
</dbReference>
<dbReference type="CDD" id="cd01572">
    <property type="entry name" value="QPRTase"/>
    <property type="match status" value="1"/>
</dbReference>
<dbReference type="SUPFAM" id="SSF51690">
    <property type="entry name" value="Nicotinate/Quinolinate PRTase C-terminal domain-like"/>
    <property type="match status" value="1"/>
</dbReference>
<dbReference type="AlphaFoldDB" id="A0A0R1VY35"/>
<protein>
    <recommendedName>
        <fullName evidence="4">nicotinate-nucleotide diphosphorylase (carboxylating)</fullName>
        <ecNumber evidence="4">2.4.2.19</ecNumber>
    </recommendedName>
    <alternativeName>
        <fullName evidence="8">Quinolinate phosphoribosyltransferase [decarboxylating]</fullName>
    </alternativeName>
</protein>
<dbReference type="InterPro" id="IPR002638">
    <property type="entry name" value="Quinolinate_PRibosylTrfase_C"/>
</dbReference>
<dbReference type="PANTHER" id="PTHR32179:SF3">
    <property type="entry name" value="NICOTINATE-NUCLEOTIDE PYROPHOSPHORYLASE [CARBOXYLATING]"/>
    <property type="match status" value="1"/>
</dbReference>
<comment type="function">
    <text evidence="1">Involved in the catabolism of quinolinic acid (QA).</text>
</comment>
<dbReference type="GO" id="GO:0009435">
    <property type="term" value="P:NAD+ biosynthetic process"/>
    <property type="evidence" value="ECO:0007669"/>
    <property type="project" value="UniProtKB-UniPathway"/>
</dbReference>
<dbReference type="STRING" id="1423750.FC89_GL002080"/>
<keyword evidence="5" id="KW-0662">Pyridine nucleotide biosynthesis</keyword>
<gene>
    <name evidence="13" type="ORF">FC89_GL002080</name>
</gene>
<dbReference type="SUPFAM" id="SSF54675">
    <property type="entry name" value="Nicotinate/Quinolinate PRTase N-terminal domain-like"/>
    <property type="match status" value="1"/>
</dbReference>
<dbReference type="InterPro" id="IPR037128">
    <property type="entry name" value="Quinolinate_PRibosylTase_N_sf"/>
</dbReference>
<keyword evidence="6 10" id="KW-0328">Glycosyltransferase</keyword>
<dbReference type="PATRIC" id="fig|1423750.3.peg.2121"/>
<dbReference type="InterPro" id="IPR027277">
    <property type="entry name" value="NadC/ModD"/>
</dbReference>
<dbReference type="PANTHER" id="PTHR32179">
    <property type="entry name" value="NICOTINATE-NUCLEOTIDE PYROPHOSPHORYLASE [CARBOXYLATING]"/>
    <property type="match status" value="1"/>
</dbReference>
<evidence type="ECO:0000256" key="4">
    <source>
        <dbReference type="ARBA" id="ARBA00011944"/>
    </source>
</evidence>
<evidence type="ECO:0000313" key="13">
    <source>
        <dbReference type="EMBL" id="KRM07971.1"/>
    </source>
</evidence>
<dbReference type="EC" id="2.4.2.19" evidence="4"/>
<evidence type="ECO:0000256" key="1">
    <source>
        <dbReference type="ARBA" id="ARBA00003237"/>
    </source>
</evidence>
<keyword evidence="14" id="KW-1185">Reference proteome</keyword>
<sequence>MLNQFLIKQRISEFLKEDLEFGDLSTAPWIDQPVSGYFIAKQAGIICGQQIPQIAYDQLGKADYLPLVKDGQQVTKGMQLGKVTGTAATVFAGERVILNLLQHLSGIAGKTAGMVKRLADDSIKLVDTRKTTPGLRLFEKYAVTVGGGYNHRFGLTGGIMLKDNHLALAGGPTAAIAAAKRWAGPLTPIEVEVENRQQLLAAINQKPDVIMFDNQTPAMIAEWQKLVPAGILTEASGGITDENIAQYHGCGVDFISSGSLTNDVKPLDISFLLDGAIKNS</sequence>
<comment type="caution">
    <text evidence="13">The sequence shown here is derived from an EMBL/GenBank/DDBJ whole genome shotgun (WGS) entry which is preliminary data.</text>
</comment>
<evidence type="ECO:0000256" key="5">
    <source>
        <dbReference type="ARBA" id="ARBA00022642"/>
    </source>
</evidence>
<evidence type="ECO:0000256" key="8">
    <source>
        <dbReference type="ARBA" id="ARBA00033102"/>
    </source>
</evidence>
<evidence type="ECO:0000259" key="11">
    <source>
        <dbReference type="Pfam" id="PF01729"/>
    </source>
</evidence>
<comment type="similarity">
    <text evidence="3 10">Belongs to the NadC/ModD family.</text>
</comment>
<dbReference type="InterPro" id="IPR036068">
    <property type="entry name" value="Nicotinate_pribotase-like_C"/>
</dbReference>
<dbReference type="InterPro" id="IPR013785">
    <property type="entry name" value="Aldolase_TIM"/>
</dbReference>
<comment type="catalytic activity">
    <reaction evidence="9">
        <text>nicotinate beta-D-ribonucleotide + CO2 + diphosphate = quinolinate + 5-phospho-alpha-D-ribose 1-diphosphate + 2 H(+)</text>
        <dbReference type="Rhea" id="RHEA:12733"/>
        <dbReference type="ChEBI" id="CHEBI:15378"/>
        <dbReference type="ChEBI" id="CHEBI:16526"/>
        <dbReference type="ChEBI" id="CHEBI:29959"/>
        <dbReference type="ChEBI" id="CHEBI:33019"/>
        <dbReference type="ChEBI" id="CHEBI:57502"/>
        <dbReference type="ChEBI" id="CHEBI:58017"/>
        <dbReference type="EC" id="2.4.2.19"/>
    </reaction>
</comment>
<dbReference type="Gene3D" id="3.20.20.70">
    <property type="entry name" value="Aldolase class I"/>
    <property type="match status" value="1"/>
</dbReference>
<evidence type="ECO:0000256" key="6">
    <source>
        <dbReference type="ARBA" id="ARBA00022676"/>
    </source>
</evidence>
<dbReference type="FunFam" id="3.20.20.70:FF:000030">
    <property type="entry name" value="Nicotinate-nucleotide pyrophosphorylase, carboxylating"/>
    <property type="match status" value="1"/>
</dbReference>
<feature type="domain" description="Quinolinate phosphoribosyl transferase N-terminal" evidence="12">
    <location>
        <begin position="31"/>
        <end position="105"/>
    </location>
</feature>
<evidence type="ECO:0000256" key="10">
    <source>
        <dbReference type="PIRNR" id="PIRNR006250"/>
    </source>
</evidence>
<comment type="pathway">
    <text evidence="2">Cofactor biosynthesis; NAD(+) biosynthesis; nicotinate D-ribonucleotide from quinolinate: step 1/1.</text>
</comment>
<name>A0A0R1VY35_9LACO</name>
<evidence type="ECO:0000256" key="3">
    <source>
        <dbReference type="ARBA" id="ARBA00009400"/>
    </source>
</evidence>
<evidence type="ECO:0000256" key="9">
    <source>
        <dbReference type="ARBA" id="ARBA00047445"/>
    </source>
</evidence>
<feature type="domain" description="Quinolinate phosphoribosyl transferase C-terminal" evidence="11">
    <location>
        <begin position="107"/>
        <end position="270"/>
    </location>
</feature>